<dbReference type="OrthoDB" id="15425at2759"/>
<dbReference type="Gene3D" id="3.30.1490.20">
    <property type="entry name" value="ATP-grasp fold, A domain"/>
    <property type="match status" value="1"/>
</dbReference>
<dbReference type="EC" id="4.1.1.21" evidence="4 11"/>
<dbReference type="UniPathway" id="UPA00074">
    <property type="reaction ID" value="UER00130"/>
</dbReference>
<evidence type="ECO:0000256" key="10">
    <source>
        <dbReference type="ARBA" id="ARBA00023239"/>
    </source>
</evidence>
<dbReference type="PIRSF" id="PIRSF001340">
    <property type="entry name" value="AIR_carboxylase"/>
    <property type="match status" value="1"/>
</dbReference>
<proteinExistence type="inferred from homology"/>
<evidence type="ECO:0000313" key="14">
    <source>
        <dbReference type="Proteomes" id="UP000664521"/>
    </source>
</evidence>
<dbReference type="GO" id="GO:0004638">
    <property type="term" value="F:phosphoribosylaminoimidazole carboxylase activity"/>
    <property type="evidence" value="ECO:0007669"/>
    <property type="project" value="UniProtKB-UniRule"/>
</dbReference>
<dbReference type="SUPFAM" id="SSF51246">
    <property type="entry name" value="Rudiment single hybrid motif"/>
    <property type="match status" value="1"/>
</dbReference>
<comment type="caution">
    <text evidence="13">The sequence shown here is derived from an EMBL/GenBank/DDBJ whole genome shotgun (WGS) entry which is preliminary data.</text>
</comment>
<dbReference type="Pfam" id="PF00731">
    <property type="entry name" value="AIRC"/>
    <property type="match status" value="1"/>
</dbReference>
<dbReference type="HAMAP" id="MF_01928">
    <property type="entry name" value="PurK"/>
    <property type="match status" value="1"/>
</dbReference>
<dbReference type="PROSITE" id="PS50975">
    <property type="entry name" value="ATP_GRASP"/>
    <property type="match status" value="1"/>
</dbReference>
<dbReference type="InterPro" id="IPR040686">
    <property type="entry name" value="PurK_C"/>
</dbReference>
<protein>
    <recommendedName>
        <fullName evidence="5 11">Phosphoribosylaminoimidazole carboxylase</fullName>
        <ecNumber evidence="4 11">4.1.1.21</ecNumber>
    </recommendedName>
</protein>
<evidence type="ECO:0000259" key="12">
    <source>
        <dbReference type="PROSITE" id="PS50975"/>
    </source>
</evidence>
<keyword evidence="10 11" id="KW-0456">Lyase</keyword>
<gene>
    <name evidence="13" type="primary">ADE2</name>
    <name evidence="13" type="ORF">HETSPECPRED_005559</name>
</gene>
<dbReference type="InterPro" id="IPR003135">
    <property type="entry name" value="ATP-grasp_carboxylate-amine"/>
</dbReference>
<dbReference type="SUPFAM" id="SSF52440">
    <property type="entry name" value="PreATP-grasp domain"/>
    <property type="match status" value="1"/>
</dbReference>
<evidence type="ECO:0000256" key="8">
    <source>
        <dbReference type="ARBA" id="ARBA00022793"/>
    </source>
</evidence>
<dbReference type="GO" id="GO:0046872">
    <property type="term" value="F:metal ion binding"/>
    <property type="evidence" value="ECO:0007669"/>
    <property type="project" value="InterPro"/>
</dbReference>
<evidence type="ECO:0000256" key="4">
    <source>
        <dbReference type="ARBA" id="ARBA00012329"/>
    </source>
</evidence>
<evidence type="ECO:0000313" key="13">
    <source>
        <dbReference type="EMBL" id="CAF9924296.1"/>
    </source>
</evidence>
<evidence type="ECO:0000256" key="5">
    <source>
        <dbReference type="ARBA" id="ARBA00021059"/>
    </source>
</evidence>
<name>A0A8H3FE17_9LECA</name>
<comment type="similarity">
    <text evidence="3 11">In the C-terminal section; belongs to the AIR carboxylase family. Class I subfamily.</text>
</comment>
<keyword evidence="8 11" id="KW-0210">Decarboxylase</keyword>
<dbReference type="NCBIfam" id="TIGR01162">
    <property type="entry name" value="purE"/>
    <property type="match status" value="1"/>
</dbReference>
<dbReference type="Gene3D" id="3.40.50.20">
    <property type="match status" value="1"/>
</dbReference>
<dbReference type="Pfam" id="PF22660">
    <property type="entry name" value="RS_preATP-grasp-like"/>
    <property type="match status" value="1"/>
</dbReference>
<dbReference type="EMBL" id="CAJPDS010000035">
    <property type="protein sequence ID" value="CAF9924296.1"/>
    <property type="molecule type" value="Genomic_DNA"/>
</dbReference>
<sequence>MKAPVIGVLGGGQLGRMMTEAAHRLNVQIVTLDADNAPAKQINAKTNHVNGSFTDADAVRALAKECDILTVEIEHVDTDVLEDLAAGTDTRPDWRLVPATKIDVQPSWRTIRVIQDKYHQKEHLITQGIPTAESILIENNQAADLEKVGAKLGYPFMLKSRTEAYDGRGNYPVRSTADIRGALAALNHRPLYAERWADFSAELAVIVVKTDNDVVAGKWRHTTKAFPVVETIHEDSICKLVYAPARNVSEIVKQTAQELARRAVASFWGKGVFGVELFLLPNGDLVVNEIAPRPHNSGHYTIESCHMSQYEAHIRAILGWPIPTESIDFLTPGINAIMLNILGGAHIDSHLDVEERARSVIGARIHDYGKGDSRPGRKMGHVTLVASSMSSAEARVAPLIELVDEIRSERMNPQTTLQKKLKIRTYSQRTMSDDRLSGKTPIVAVTMGSDSDCSVLAPGIALLTELGIPNIVTITSAHRTPDRMTQFAKSAADKGIKVIIAAAGGAAHLPGMLAASTHLPVLGVPVKASALDGVDSLYSQVQMPKGCPLATFGINNSINAAQFAARILALHDVSLRVRLEKHLADQTSSVIEKAEEMERIGFEEFYQKIKR</sequence>
<dbReference type="FunFam" id="3.30.470.20:FF:000037">
    <property type="entry name" value="Phosphoribosylaminoimidazole carboxylase, chloroplastic"/>
    <property type="match status" value="1"/>
</dbReference>
<reference evidence="13" key="1">
    <citation type="submission" date="2021-03" db="EMBL/GenBank/DDBJ databases">
        <authorList>
            <person name="Tagirdzhanova G."/>
        </authorList>
    </citation>
    <scope>NUCLEOTIDE SEQUENCE</scope>
</reference>
<dbReference type="InterPro" id="IPR000031">
    <property type="entry name" value="PurE_dom"/>
</dbReference>
<evidence type="ECO:0000256" key="6">
    <source>
        <dbReference type="ARBA" id="ARBA00022741"/>
    </source>
</evidence>
<dbReference type="InterPro" id="IPR054350">
    <property type="entry name" value="PurT/PurK_preATP-grasp"/>
</dbReference>
<dbReference type="InterPro" id="IPR033747">
    <property type="entry name" value="PurE_ClassI"/>
</dbReference>
<evidence type="ECO:0000256" key="3">
    <source>
        <dbReference type="ARBA" id="ARBA00006114"/>
    </source>
</evidence>
<evidence type="ECO:0000256" key="2">
    <source>
        <dbReference type="ARBA" id="ARBA00004747"/>
    </source>
</evidence>
<keyword evidence="14" id="KW-1185">Reference proteome</keyword>
<keyword evidence="9 11" id="KW-0067">ATP-binding</keyword>
<dbReference type="SUPFAM" id="SSF52255">
    <property type="entry name" value="N5-CAIR mutase (phosphoribosylaminoimidazole carboxylase, PurE)"/>
    <property type="match status" value="1"/>
</dbReference>
<dbReference type="InterPro" id="IPR016301">
    <property type="entry name" value="Ade2_fungi/plant"/>
</dbReference>
<accession>A0A8H3FE17</accession>
<keyword evidence="6 11" id="KW-0547">Nucleotide-binding</keyword>
<dbReference type="SUPFAM" id="SSF56059">
    <property type="entry name" value="Glutathione synthetase ATP-binding domain-like"/>
    <property type="match status" value="1"/>
</dbReference>
<dbReference type="GO" id="GO:0006189">
    <property type="term" value="P:'de novo' IMP biosynthetic process"/>
    <property type="evidence" value="ECO:0007669"/>
    <property type="project" value="UniProtKB-UniRule"/>
</dbReference>
<evidence type="ECO:0000256" key="9">
    <source>
        <dbReference type="ARBA" id="ARBA00022840"/>
    </source>
</evidence>
<dbReference type="NCBIfam" id="TIGR01161">
    <property type="entry name" value="purK"/>
    <property type="match status" value="1"/>
</dbReference>
<dbReference type="InterPro" id="IPR011054">
    <property type="entry name" value="Rudment_hybrid_motif"/>
</dbReference>
<dbReference type="InterPro" id="IPR013815">
    <property type="entry name" value="ATP_grasp_subdomain_1"/>
</dbReference>
<evidence type="ECO:0000256" key="11">
    <source>
        <dbReference type="PIRNR" id="PIRNR001340"/>
    </source>
</evidence>
<dbReference type="GO" id="GO:0005524">
    <property type="term" value="F:ATP binding"/>
    <property type="evidence" value="ECO:0007669"/>
    <property type="project" value="UniProtKB-UniRule"/>
</dbReference>
<keyword evidence="7 11" id="KW-0658">Purine biosynthesis</keyword>
<dbReference type="Gene3D" id="3.30.470.20">
    <property type="entry name" value="ATP-grasp fold, B domain"/>
    <property type="match status" value="1"/>
</dbReference>
<comment type="pathway">
    <text evidence="2 11">Purine metabolism; IMP biosynthesis via de novo pathway; 5-amino-1-(5-phospho-D-ribosyl)imidazole-4-carboxylate from 5-amino-1-(5-phospho-D-ribosyl)imidazole (carboxylase route): step 1/1.</text>
</comment>
<dbReference type="InterPro" id="IPR016185">
    <property type="entry name" value="PreATP-grasp_dom_sf"/>
</dbReference>
<dbReference type="Pfam" id="PF17769">
    <property type="entry name" value="PurK_C"/>
    <property type="match status" value="1"/>
</dbReference>
<evidence type="ECO:0000256" key="7">
    <source>
        <dbReference type="ARBA" id="ARBA00022755"/>
    </source>
</evidence>
<dbReference type="NCBIfam" id="NF004679">
    <property type="entry name" value="PRK06019.1-5"/>
    <property type="match status" value="1"/>
</dbReference>
<comment type="catalytic activity">
    <reaction evidence="1 11">
        <text>5-amino-1-(5-phospho-D-ribosyl)imidazole-4-carboxylate + H(+) = 5-amino-1-(5-phospho-beta-D-ribosyl)imidazole + CO2</text>
        <dbReference type="Rhea" id="RHEA:10792"/>
        <dbReference type="ChEBI" id="CHEBI:15378"/>
        <dbReference type="ChEBI" id="CHEBI:16526"/>
        <dbReference type="ChEBI" id="CHEBI:77657"/>
        <dbReference type="ChEBI" id="CHEBI:137981"/>
        <dbReference type="EC" id="4.1.1.21"/>
    </reaction>
</comment>
<dbReference type="HAMAP" id="MF_01929">
    <property type="entry name" value="PurE_classI"/>
    <property type="match status" value="1"/>
</dbReference>
<dbReference type="Proteomes" id="UP000664521">
    <property type="component" value="Unassembled WGS sequence"/>
</dbReference>
<dbReference type="AlphaFoldDB" id="A0A8H3FE17"/>
<feature type="domain" description="ATP-grasp" evidence="12">
    <location>
        <begin position="121"/>
        <end position="318"/>
    </location>
</feature>
<dbReference type="SMART" id="SM01001">
    <property type="entry name" value="AIRC"/>
    <property type="match status" value="1"/>
</dbReference>
<dbReference type="InterPro" id="IPR011761">
    <property type="entry name" value="ATP-grasp"/>
</dbReference>
<evidence type="ECO:0000256" key="1">
    <source>
        <dbReference type="ARBA" id="ARBA00001244"/>
    </source>
</evidence>
<dbReference type="PANTHER" id="PTHR11609">
    <property type="entry name" value="PURINE BIOSYNTHESIS PROTEIN 6/7, PUR6/7"/>
    <property type="match status" value="1"/>
</dbReference>
<organism evidence="13 14">
    <name type="scientific">Heterodermia speciosa</name>
    <dbReference type="NCBI Taxonomy" id="116794"/>
    <lineage>
        <taxon>Eukaryota</taxon>
        <taxon>Fungi</taxon>
        <taxon>Dikarya</taxon>
        <taxon>Ascomycota</taxon>
        <taxon>Pezizomycotina</taxon>
        <taxon>Lecanoromycetes</taxon>
        <taxon>OSLEUM clade</taxon>
        <taxon>Lecanoromycetidae</taxon>
        <taxon>Caliciales</taxon>
        <taxon>Physciaceae</taxon>
        <taxon>Heterodermia</taxon>
    </lineage>
</organism>
<dbReference type="Gene3D" id="3.40.50.1970">
    <property type="match status" value="1"/>
</dbReference>
<dbReference type="InterPro" id="IPR005875">
    <property type="entry name" value="PurK"/>
</dbReference>
<dbReference type="Pfam" id="PF02222">
    <property type="entry name" value="ATP-grasp"/>
    <property type="match status" value="1"/>
</dbReference>
<dbReference type="PANTHER" id="PTHR11609:SF5">
    <property type="entry name" value="PHOSPHORIBOSYLAMINOIMIDAZOLE CARBOXYLASE"/>
    <property type="match status" value="1"/>
</dbReference>